<evidence type="ECO:0000313" key="2">
    <source>
        <dbReference type="Proteomes" id="UP000663828"/>
    </source>
</evidence>
<name>A0A814PH61_ADIRI</name>
<gene>
    <name evidence="1" type="ORF">XAT740_LOCUS18637</name>
</gene>
<dbReference type="Proteomes" id="UP000663828">
    <property type="component" value="Unassembled WGS sequence"/>
</dbReference>
<dbReference type="EMBL" id="CAJNOR010001249">
    <property type="protein sequence ID" value="CAF1106513.1"/>
    <property type="molecule type" value="Genomic_DNA"/>
</dbReference>
<sequence length="68" mass="8128">MTVTVSFTMTAYYNVQQLAYRTVSISPFYIYICVSQRFQLQLVHVHTNAYRNQWFCKRKCGDQVRPQV</sequence>
<comment type="caution">
    <text evidence="1">The sequence shown here is derived from an EMBL/GenBank/DDBJ whole genome shotgun (WGS) entry which is preliminary data.</text>
</comment>
<keyword evidence="2" id="KW-1185">Reference proteome</keyword>
<evidence type="ECO:0000313" key="1">
    <source>
        <dbReference type="EMBL" id="CAF1106513.1"/>
    </source>
</evidence>
<dbReference type="AlphaFoldDB" id="A0A814PH61"/>
<organism evidence="1 2">
    <name type="scientific">Adineta ricciae</name>
    <name type="common">Rotifer</name>
    <dbReference type="NCBI Taxonomy" id="249248"/>
    <lineage>
        <taxon>Eukaryota</taxon>
        <taxon>Metazoa</taxon>
        <taxon>Spiralia</taxon>
        <taxon>Gnathifera</taxon>
        <taxon>Rotifera</taxon>
        <taxon>Eurotatoria</taxon>
        <taxon>Bdelloidea</taxon>
        <taxon>Adinetida</taxon>
        <taxon>Adinetidae</taxon>
        <taxon>Adineta</taxon>
    </lineage>
</organism>
<reference evidence="1" key="1">
    <citation type="submission" date="2021-02" db="EMBL/GenBank/DDBJ databases">
        <authorList>
            <person name="Nowell W R."/>
        </authorList>
    </citation>
    <scope>NUCLEOTIDE SEQUENCE</scope>
</reference>
<accession>A0A814PH61</accession>
<protein>
    <submittedName>
        <fullName evidence="1">Uncharacterized protein</fullName>
    </submittedName>
</protein>
<proteinExistence type="predicted"/>